<keyword evidence="2" id="KW-0808">Transferase</keyword>
<evidence type="ECO:0000313" key="9">
    <source>
        <dbReference type="EMBL" id="CAK8991946.1"/>
    </source>
</evidence>
<evidence type="ECO:0000313" key="10">
    <source>
        <dbReference type="Proteomes" id="UP001642464"/>
    </source>
</evidence>
<evidence type="ECO:0000256" key="7">
    <source>
        <dbReference type="SAM" id="MobiDB-lite"/>
    </source>
</evidence>
<organism evidence="9 10">
    <name type="scientific">Durusdinium trenchii</name>
    <dbReference type="NCBI Taxonomy" id="1381693"/>
    <lineage>
        <taxon>Eukaryota</taxon>
        <taxon>Sar</taxon>
        <taxon>Alveolata</taxon>
        <taxon>Dinophyceae</taxon>
        <taxon>Suessiales</taxon>
        <taxon>Symbiodiniaceae</taxon>
        <taxon>Durusdinium</taxon>
    </lineage>
</organism>
<evidence type="ECO:0000256" key="2">
    <source>
        <dbReference type="ARBA" id="ARBA00022679"/>
    </source>
</evidence>
<accession>A0ABP0HNY2</accession>
<evidence type="ECO:0000256" key="6">
    <source>
        <dbReference type="ARBA" id="ARBA00048117"/>
    </source>
</evidence>
<reference evidence="9 10" key="1">
    <citation type="submission" date="2024-02" db="EMBL/GenBank/DDBJ databases">
        <authorList>
            <person name="Chen Y."/>
            <person name="Shah S."/>
            <person name="Dougan E. K."/>
            <person name="Thang M."/>
            <person name="Chan C."/>
        </authorList>
    </citation>
    <scope>NUCLEOTIDE SEQUENCE [LARGE SCALE GENOMIC DNA]</scope>
</reference>
<dbReference type="PANTHER" id="PTHR11735">
    <property type="entry name" value="TRNA N6-ADENOSINE THREONYLCARBAMOYLTRANSFERASE"/>
    <property type="match status" value="1"/>
</dbReference>
<keyword evidence="10" id="KW-1185">Reference proteome</keyword>
<gene>
    <name evidence="9" type="ORF">SCF082_LOCUS2875</name>
</gene>
<comment type="caution">
    <text evidence="9">The sequence shown here is derived from an EMBL/GenBank/DDBJ whole genome shotgun (WGS) entry which is preliminary data.</text>
</comment>
<dbReference type="InterPro" id="IPR043129">
    <property type="entry name" value="ATPase_NBD"/>
</dbReference>
<keyword evidence="4" id="KW-0479">Metal-binding</keyword>
<evidence type="ECO:0000256" key="4">
    <source>
        <dbReference type="ARBA" id="ARBA00022723"/>
    </source>
</evidence>
<name>A0ABP0HNY2_9DINO</name>
<sequence length="631" mass="69511">MSKRVPGLKELLQAASLDAYIPTADSWCQQAGAVDLSEVLEIEESFADALGLRLLERRRLHKQAACFFLLTFSYEKVVVGVRAAPQGLQDSEPDSEPSTSTFPQDEDFVPSTLRADATGSFYPLKSKKQLEPDRRMCGDNSSSAVTFGCSGSSQATSLSSYYTASRADAHLWPSLHEGTGLNDLKSSSSQVEEEKRQHIETRKKEAKWNFSGFSHQRVDDRFREHESFLQQQRLKAFKRRSEIEGDEQAERALNLERQARREDGERLHPEQLFVFDKPGFLQPRKRMALPSLQFTWAATWWGIRVNQVKDSFGLRADDFIVEVAGVPLSELEEDVCEQTFQRYSHEGVQVLVEPSCSRWGSLPHMNVNFDSMCADIEALQLDYGASLELSPVVMTLAIDETVEEALRRAGISAAELSGVAVTVGPGLGLCLEVGVRKALHIAAEYRLPLVRVHHMEAHMMVTRLPQSPTPAEGFCGPAFPILTLLVSGGHNMAVLTRGVGQHVILGSTIDDSIGEAFDKTARVLGITQVPGGPHLERLAKDGDPKVHPLPKPLSKTRDKVLLEGCDYSFSGLKTAVRTLVEKELPSSKAAALSEEGLRKAQADIAAAFQKVAVQHLCERASRAAGCHRALA</sequence>
<evidence type="ECO:0000256" key="5">
    <source>
        <dbReference type="ARBA" id="ARBA00023315"/>
    </source>
</evidence>
<dbReference type="Gene3D" id="3.30.420.40">
    <property type="match status" value="2"/>
</dbReference>
<dbReference type="InterPro" id="IPR017861">
    <property type="entry name" value="KAE1/TsaD"/>
</dbReference>
<feature type="domain" description="Gcp-like" evidence="8">
    <location>
        <begin position="398"/>
        <end position="624"/>
    </location>
</feature>
<evidence type="ECO:0000259" key="8">
    <source>
        <dbReference type="Pfam" id="PF00814"/>
    </source>
</evidence>
<dbReference type="EC" id="2.3.1.234" evidence="1"/>
<evidence type="ECO:0000256" key="3">
    <source>
        <dbReference type="ARBA" id="ARBA00022694"/>
    </source>
</evidence>
<dbReference type="InterPro" id="IPR000905">
    <property type="entry name" value="Gcp-like_dom"/>
</dbReference>
<dbReference type="SUPFAM" id="SSF53067">
    <property type="entry name" value="Actin-like ATPase domain"/>
    <property type="match status" value="2"/>
</dbReference>
<keyword evidence="5" id="KW-0012">Acyltransferase</keyword>
<dbReference type="Proteomes" id="UP001642464">
    <property type="component" value="Unassembled WGS sequence"/>
</dbReference>
<comment type="catalytic activity">
    <reaction evidence="6">
        <text>L-threonylcarbamoyladenylate + adenosine(37) in tRNA = N(6)-L-threonylcarbamoyladenosine(37) in tRNA + AMP + H(+)</text>
        <dbReference type="Rhea" id="RHEA:37059"/>
        <dbReference type="Rhea" id="RHEA-COMP:10162"/>
        <dbReference type="Rhea" id="RHEA-COMP:10163"/>
        <dbReference type="ChEBI" id="CHEBI:15378"/>
        <dbReference type="ChEBI" id="CHEBI:73682"/>
        <dbReference type="ChEBI" id="CHEBI:74411"/>
        <dbReference type="ChEBI" id="CHEBI:74418"/>
        <dbReference type="ChEBI" id="CHEBI:456215"/>
        <dbReference type="EC" id="2.3.1.234"/>
    </reaction>
</comment>
<feature type="region of interest" description="Disordered" evidence="7">
    <location>
        <begin position="87"/>
        <end position="107"/>
    </location>
</feature>
<dbReference type="EMBL" id="CAXAMM010001436">
    <property type="protein sequence ID" value="CAK8991946.1"/>
    <property type="molecule type" value="Genomic_DNA"/>
</dbReference>
<dbReference type="PANTHER" id="PTHR11735:SF6">
    <property type="entry name" value="TRNA N6-ADENOSINE THREONYLCARBAMOYLTRANSFERASE, MITOCHONDRIAL"/>
    <property type="match status" value="1"/>
</dbReference>
<protein>
    <recommendedName>
        <fullName evidence="1">N(6)-L-threonylcarbamoyladenine synthase</fullName>
        <ecNumber evidence="1">2.3.1.234</ecNumber>
    </recommendedName>
</protein>
<proteinExistence type="predicted"/>
<evidence type="ECO:0000256" key="1">
    <source>
        <dbReference type="ARBA" id="ARBA00012156"/>
    </source>
</evidence>
<dbReference type="Pfam" id="PF00814">
    <property type="entry name" value="TsaD"/>
    <property type="match status" value="1"/>
</dbReference>
<dbReference type="PRINTS" id="PR00789">
    <property type="entry name" value="OSIALOPTASE"/>
</dbReference>
<keyword evidence="3" id="KW-0819">tRNA processing</keyword>